<feature type="region of interest" description="Disordered" evidence="1">
    <location>
        <begin position="1"/>
        <end position="58"/>
    </location>
</feature>
<organism evidence="2 3">
    <name type="scientific">Plectus sambesii</name>
    <dbReference type="NCBI Taxonomy" id="2011161"/>
    <lineage>
        <taxon>Eukaryota</taxon>
        <taxon>Metazoa</taxon>
        <taxon>Ecdysozoa</taxon>
        <taxon>Nematoda</taxon>
        <taxon>Chromadorea</taxon>
        <taxon>Plectida</taxon>
        <taxon>Plectina</taxon>
        <taxon>Plectoidea</taxon>
        <taxon>Plectidae</taxon>
        <taxon>Plectus</taxon>
    </lineage>
</organism>
<proteinExistence type="predicted"/>
<reference evidence="3" key="1">
    <citation type="submission" date="2022-11" db="UniProtKB">
        <authorList>
            <consortium name="WormBaseParasite"/>
        </authorList>
    </citation>
    <scope>IDENTIFICATION</scope>
</reference>
<dbReference type="AlphaFoldDB" id="A0A914X3A4"/>
<protein>
    <submittedName>
        <fullName evidence="3">Uncharacterized protein</fullName>
    </submittedName>
</protein>
<evidence type="ECO:0000313" key="2">
    <source>
        <dbReference type="Proteomes" id="UP000887566"/>
    </source>
</evidence>
<evidence type="ECO:0000313" key="3">
    <source>
        <dbReference type="WBParaSite" id="PSAMB.scaffold62size89333.g1317.t1"/>
    </source>
</evidence>
<evidence type="ECO:0000256" key="1">
    <source>
        <dbReference type="SAM" id="MobiDB-lite"/>
    </source>
</evidence>
<feature type="compositionally biased region" description="Basic and acidic residues" evidence="1">
    <location>
        <begin position="1"/>
        <end position="10"/>
    </location>
</feature>
<accession>A0A914X3A4</accession>
<name>A0A914X3A4_9BILA</name>
<dbReference type="Proteomes" id="UP000887566">
    <property type="component" value="Unplaced"/>
</dbReference>
<dbReference type="WBParaSite" id="PSAMB.scaffold62size89333.g1317.t1">
    <property type="protein sequence ID" value="PSAMB.scaffold62size89333.g1317.t1"/>
    <property type="gene ID" value="PSAMB.scaffold62size89333.g1317"/>
</dbReference>
<sequence length="116" mass="12771">MGTAKGDSRMRLVSGVGIWGETEPSTTSAPMRRSGERLGRGPSSSPTRRRRVSYQRRAATLPTEPSYAIVRDELCRRSVKATPRHPANPCLSTADFPPVFYLILTLLPSKTTRGAR</sequence>
<keyword evidence="2" id="KW-1185">Reference proteome</keyword>